<sequence>MSYNNISAEKILLISVKPEFAEKIMNGEKTIELRKSAPKKVSKDSYILIYVTSPVKELWGICRINNIIKEDPFTFWNNYGDKTGITETQFKDYYKTNQNAFGIELKDIRNFSKYSIELKQLKKAFPNFMPPQTYSYINSDKINFSVLKLILNKIENRASIRS</sequence>
<accession>A0A9X1V5X3</accession>
<keyword evidence="3" id="KW-1185">Reference proteome</keyword>
<protein>
    <submittedName>
        <fullName evidence="2">ASCH domain-containing protein</fullName>
    </submittedName>
</protein>
<dbReference type="InterPro" id="IPR015947">
    <property type="entry name" value="PUA-like_sf"/>
</dbReference>
<dbReference type="Gene3D" id="2.30.130.30">
    <property type="entry name" value="Hypothetical protein"/>
    <property type="match status" value="1"/>
</dbReference>
<organism evidence="2 3">
    <name type="scientific">Christiangramia lutea</name>
    <dbReference type="NCBI Taxonomy" id="1607951"/>
    <lineage>
        <taxon>Bacteria</taxon>
        <taxon>Pseudomonadati</taxon>
        <taxon>Bacteroidota</taxon>
        <taxon>Flavobacteriia</taxon>
        <taxon>Flavobacteriales</taxon>
        <taxon>Flavobacteriaceae</taxon>
        <taxon>Christiangramia</taxon>
    </lineage>
</organism>
<feature type="domain" description="ASCH" evidence="1">
    <location>
        <begin position="14"/>
        <end position="107"/>
    </location>
</feature>
<dbReference type="AlphaFoldDB" id="A0A9X1V5X3"/>
<gene>
    <name evidence="2" type="ORF">ML462_14780</name>
</gene>
<dbReference type="SMART" id="SM01022">
    <property type="entry name" value="ASCH"/>
    <property type="match status" value="1"/>
</dbReference>
<dbReference type="Proteomes" id="UP001139226">
    <property type="component" value="Unassembled WGS sequence"/>
</dbReference>
<evidence type="ECO:0000313" key="3">
    <source>
        <dbReference type="Proteomes" id="UP001139226"/>
    </source>
</evidence>
<evidence type="ECO:0000313" key="2">
    <source>
        <dbReference type="EMBL" id="MCH4824435.1"/>
    </source>
</evidence>
<name>A0A9X1V5X3_9FLAO</name>
<reference evidence="2" key="1">
    <citation type="submission" date="2022-03" db="EMBL/GenBank/DDBJ databases">
        <title>Gramella crocea sp. nov., isolated from activated sludge of a seafood processing plant.</title>
        <authorList>
            <person name="Zhang X."/>
        </authorList>
    </citation>
    <scope>NUCLEOTIDE SEQUENCE</scope>
    <source>
        <strain evidence="2">YJ019</strain>
    </source>
</reference>
<dbReference type="SUPFAM" id="SSF88697">
    <property type="entry name" value="PUA domain-like"/>
    <property type="match status" value="1"/>
</dbReference>
<evidence type="ECO:0000259" key="1">
    <source>
        <dbReference type="SMART" id="SM01022"/>
    </source>
</evidence>
<dbReference type="InterPro" id="IPR007374">
    <property type="entry name" value="ASCH_domain"/>
</dbReference>
<dbReference type="EMBL" id="JAKVTV010000006">
    <property type="protein sequence ID" value="MCH4824435.1"/>
    <property type="molecule type" value="Genomic_DNA"/>
</dbReference>
<comment type="caution">
    <text evidence="2">The sequence shown here is derived from an EMBL/GenBank/DDBJ whole genome shotgun (WGS) entry which is preliminary data.</text>
</comment>
<dbReference type="RefSeq" id="WP_240714603.1">
    <property type="nucleotide sequence ID" value="NZ_JAKVTV010000006.1"/>
</dbReference>
<dbReference type="Pfam" id="PF04266">
    <property type="entry name" value="ASCH"/>
    <property type="match status" value="1"/>
</dbReference>
<proteinExistence type="predicted"/>